<evidence type="ECO:0000313" key="5">
    <source>
        <dbReference type="Proteomes" id="UP000738349"/>
    </source>
</evidence>
<feature type="region of interest" description="Disordered" evidence="1">
    <location>
        <begin position="516"/>
        <end position="592"/>
    </location>
</feature>
<feature type="chain" id="PRO_5040370791" description="Sporulation-specific protein Sps2p" evidence="3">
    <location>
        <begin position="26"/>
        <end position="592"/>
    </location>
</feature>
<evidence type="ECO:0000256" key="3">
    <source>
        <dbReference type="SAM" id="SignalP"/>
    </source>
</evidence>
<dbReference type="EMBL" id="JAGMUV010000025">
    <property type="protein sequence ID" value="KAH7120733.1"/>
    <property type="molecule type" value="Genomic_DNA"/>
</dbReference>
<evidence type="ECO:0000256" key="2">
    <source>
        <dbReference type="SAM" id="Phobius"/>
    </source>
</evidence>
<keyword evidence="2" id="KW-0472">Membrane</keyword>
<gene>
    <name evidence="4" type="ORF">EDB81DRAFT_701017</name>
</gene>
<dbReference type="AlphaFoldDB" id="A0A9P9DK36"/>
<sequence>MPGDRFLFASRFVLGIAGLAASAMADCSSNGTLTLTDVTEVASLASCATYFGDIYLTNLTETINLTGMETIVGEIYYYNEDVWDVTIDSSSLKNLTGKLELNTELESGAQPQANAYLSLPALKSISYILAYGWLGVSLNTSPNLTIWGEFGVWGTDDLPMQIINPSFNMTTAHEFRVLDTVFSIEGLPIPTPVEYSLSSSVEEVTGYLEIMSNKDMQTLLLNDLEFVRYGATISSNAVLVHISVSAVDVGRLTIEENGRSASLSLPQLEKLGGRINHEDYIIDEFTLEKVYDGNAGGQFRHLLDISVPLLREVHENEEAWKYHSDLSFTSNIFSELSLPRLETVNCTFYIEGNDELEDLWIPRLSYTKELEVHNNPKLLNFTANLLKKAGMINMTGSFTNVEFFSLELVEGDFYLAGDETMDCSWLNEHLTSGIVKGTYKCKGNYTKPAVERKPSTPTDEAQLEEWESGNGGWREDHKDAGGGLSTRAKAGIGGGVAAAFLATLAAGAWLLIHRRKSQSTATTPDNNAELYGESGVALPPDRRKHELDSNISQVEEPSERTRSDLPAELHPETVERHPETVELNPEPVEPTR</sequence>
<keyword evidence="5" id="KW-1185">Reference proteome</keyword>
<evidence type="ECO:0000256" key="1">
    <source>
        <dbReference type="SAM" id="MobiDB-lite"/>
    </source>
</evidence>
<dbReference type="Proteomes" id="UP000738349">
    <property type="component" value="Unassembled WGS sequence"/>
</dbReference>
<keyword evidence="3" id="KW-0732">Signal</keyword>
<feature type="compositionally biased region" description="Basic and acidic residues" evidence="1">
    <location>
        <begin position="557"/>
        <end position="580"/>
    </location>
</feature>
<keyword evidence="2" id="KW-0812">Transmembrane</keyword>
<keyword evidence="2" id="KW-1133">Transmembrane helix</keyword>
<feature type="signal peptide" evidence="3">
    <location>
        <begin position="1"/>
        <end position="25"/>
    </location>
</feature>
<accession>A0A9P9DK36</accession>
<comment type="caution">
    <text evidence="4">The sequence shown here is derived from an EMBL/GenBank/DDBJ whole genome shotgun (WGS) entry which is preliminary data.</text>
</comment>
<evidence type="ECO:0000313" key="4">
    <source>
        <dbReference type="EMBL" id="KAH7120733.1"/>
    </source>
</evidence>
<organism evidence="4 5">
    <name type="scientific">Dactylonectria macrodidyma</name>
    <dbReference type="NCBI Taxonomy" id="307937"/>
    <lineage>
        <taxon>Eukaryota</taxon>
        <taxon>Fungi</taxon>
        <taxon>Dikarya</taxon>
        <taxon>Ascomycota</taxon>
        <taxon>Pezizomycotina</taxon>
        <taxon>Sordariomycetes</taxon>
        <taxon>Hypocreomycetidae</taxon>
        <taxon>Hypocreales</taxon>
        <taxon>Nectriaceae</taxon>
        <taxon>Dactylonectria</taxon>
    </lineage>
</organism>
<reference evidence="4" key="1">
    <citation type="journal article" date="2021" name="Nat. Commun.">
        <title>Genetic determinants of endophytism in the Arabidopsis root mycobiome.</title>
        <authorList>
            <person name="Mesny F."/>
            <person name="Miyauchi S."/>
            <person name="Thiergart T."/>
            <person name="Pickel B."/>
            <person name="Atanasova L."/>
            <person name="Karlsson M."/>
            <person name="Huettel B."/>
            <person name="Barry K.W."/>
            <person name="Haridas S."/>
            <person name="Chen C."/>
            <person name="Bauer D."/>
            <person name="Andreopoulos W."/>
            <person name="Pangilinan J."/>
            <person name="LaButti K."/>
            <person name="Riley R."/>
            <person name="Lipzen A."/>
            <person name="Clum A."/>
            <person name="Drula E."/>
            <person name="Henrissat B."/>
            <person name="Kohler A."/>
            <person name="Grigoriev I.V."/>
            <person name="Martin F.M."/>
            <person name="Hacquard S."/>
        </authorList>
    </citation>
    <scope>NUCLEOTIDE SEQUENCE</scope>
    <source>
        <strain evidence="4">MPI-CAGE-AT-0147</strain>
    </source>
</reference>
<name>A0A9P9DK36_9HYPO</name>
<feature type="region of interest" description="Disordered" evidence="1">
    <location>
        <begin position="446"/>
        <end position="482"/>
    </location>
</feature>
<dbReference type="SUPFAM" id="SSF52058">
    <property type="entry name" value="L domain-like"/>
    <property type="match status" value="1"/>
</dbReference>
<protein>
    <recommendedName>
        <fullName evidence="6">Sporulation-specific protein Sps2p</fullName>
    </recommendedName>
</protein>
<proteinExistence type="predicted"/>
<evidence type="ECO:0008006" key="6">
    <source>
        <dbReference type="Google" id="ProtNLM"/>
    </source>
</evidence>
<dbReference type="OrthoDB" id="536881at2759"/>
<feature type="transmembrane region" description="Helical" evidence="2">
    <location>
        <begin position="492"/>
        <end position="512"/>
    </location>
</feature>